<dbReference type="EMBL" id="GGFM01008992">
    <property type="protein sequence ID" value="MBW29743.1"/>
    <property type="molecule type" value="Transcribed_RNA"/>
</dbReference>
<evidence type="ECO:0000313" key="2">
    <source>
        <dbReference type="EMBL" id="MBW29743.1"/>
    </source>
</evidence>
<keyword evidence="1" id="KW-0732">Signal</keyword>
<dbReference type="AlphaFoldDB" id="A0A2M3ZML9"/>
<sequence>MPRLLLLVLLLPVITNVTCVLSLHCLPYMSPSQCLCYCLHCNLLKTLPPPRPPPAVCSVTAKLCNCFA</sequence>
<protein>
    <submittedName>
        <fullName evidence="2">Putative secreted peptide</fullName>
    </submittedName>
</protein>
<feature type="chain" id="PRO_5014753187" evidence="1">
    <location>
        <begin position="20"/>
        <end position="68"/>
    </location>
</feature>
<feature type="signal peptide" evidence="1">
    <location>
        <begin position="1"/>
        <end position="19"/>
    </location>
</feature>
<reference evidence="2" key="1">
    <citation type="submission" date="2018-01" db="EMBL/GenBank/DDBJ databases">
        <title>An insight into the sialome of Amazonian anophelines.</title>
        <authorList>
            <person name="Ribeiro J.M."/>
            <person name="Scarpassa V."/>
            <person name="Calvo E."/>
        </authorList>
    </citation>
    <scope>NUCLEOTIDE SEQUENCE</scope>
    <source>
        <tissue evidence="2">Salivary glands</tissue>
    </source>
</reference>
<evidence type="ECO:0000256" key="1">
    <source>
        <dbReference type="SAM" id="SignalP"/>
    </source>
</evidence>
<accession>A0A2M3ZML9</accession>
<name>A0A2M3ZML9_9DIPT</name>
<organism evidence="2">
    <name type="scientific">Anopheles braziliensis</name>
    <dbReference type="NCBI Taxonomy" id="58242"/>
    <lineage>
        <taxon>Eukaryota</taxon>
        <taxon>Metazoa</taxon>
        <taxon>Ecdysozoa</taxon>
        <taxon>Arthropoda</taxon>
        <taxon>Hexapoda</taxon>
        <taxon>Insecta</taxon>
        <taxon>Pterygota</taxon>
        <taxon>Neoptera</taxon>
        <taxon>Endopterygota</taxon>
        <taxon>Diptera</taxon>
        <taxon>Nematocera</taxon>
        <taxon>Culicoidea</taxon>
        <taxon>Culicidae</taxon>
        <taxon>Anophelinae</taxon>
        <taxon>Anopheles</taxon>
    </lineage>
</organism>
<proteinExistence type="predicted"/>